<gene>
    <name evidence="3" type="ORF">TCLT_LOCUS3335</name>
</gene>
<dbReference type="Gene3D" id="1.10.10.1870">
    <property type="entry name" value="ShTK domain-like"/>
    <property type="match status" value="1"/>
</dbReference>
<evidence type="ECO:0000313" key="5">
    <source>
        <dbReference type="WBParaSite" id="TCLT_0000334101-mRNA-1"/>
    </source>
</evidence>
<evidence type="ECO:0000313" key="3">
    <source>
        <dbReference type="EMBL" id="VDM99753.1"/>
    </source>
</evidence>
<protein>
    <submittedName>
        <fullName evidence="5">ShKT domain-containing protein</fullName>
    </submittedName>
</protein>
<dbReference type="AlphaFoldDB" id="A0A0N5CSY4"/>
<name>A0A0N5CSY4_THECL</name>
<reference evidence="3 4" key="2">
    <citation type="submission" date="2018-11" db="EMBL/GenBank/DDBJ databases">
        <authorList>
            <consortium name="Pathogen Informatics"/>
        </authorList>
    </citation>
    <scope>NUCLEOTIDE SEQUENCE [LARGE SCALE GENOMIC DNA]</scope>
</reference>
<evidence type="ECO:0000313" key="4">
    <source>
        <dbReference type="Proteomes" id="UP000276776"/>
    </source>
</evidence>
<dbReference type="OrthoDB" id="5868199at2759"/>
<dbReference type="EMBL" id="UYYF01001302">
    <property type="protein sequence ID" value="VDM99753.1"/>
    <property type="molecule type" value="Genomic_DNA"/>
</dbReference>
<dbReference type="PROSITE" id="PS51670">
    <property type="entry name" value="SHKT"/>
    <property type="match status" value="1"/>
</dbReference>
<dbReference type="STRING" id="103827.A0A0N5CSY4"/>
<organism evidence="5">
    <name type="scientific">Thelazia callipaeda</name>
    <name type="common">Oriental eyeworm</name>
    <name type="synonym">Parasitic nematode</name>
    <dbReference type="NCBI Taxonomy" id="103827"/>
    <lineage>
        <taxon>Eukaryota</taxon>
        <taxon>Metazoa</taxon>
        <taxon>Ecdysozoa</taxon>
        <taxon>Nematoda</taxon>
        <taxon>Chromadorea</taxon>
        <taxon>Rhabditida</taxon>
        <taxon>Spirurina</taxon>
        <taxon>Spiruromorpha</taxon>
        <taxon>Thelazioidea</taxon>
        <taxon>Thelaziidae</taxon>
        <taxon>Thelazia</taxon>
    </lineage>
</organism>
<keyword evidence="4" id="KW-1185">Reference proteome</keyword>
<proteinExistence type="predicted"/>
<accession>A0A0N5CSY4</accession>
<dbReference type="WBParaSite" id="TCLT_0000334101-mRNA-1">
    <property type="protein sequence ID" value="TCLT_0000334101-mRNA-1"/>
    <property type="gene ID" value="TCLT_0000334101"/>
</dbReference>
<dbReference type="SMART" id="SM00254">
    <property type="entry name" value="ShKT"/>
    <property type="match status" value="1"/>
</dbReference>
<dbReference type="Pfam" id="PF01549">
    <property type="entry name" value="ShK"/>
    <property type="match status" value="1"/>
</dbReference>
<dbReference type="InterPro" id="IPR003582">
    <property type="entry name" value="ShKT_dom"/>
</dbReference>
<comment type="caution">
    <text evidence="1">Lacks conserved residue(s) required for the propagation of feature annotation.</text>
</comment>
<dbReference type="Proteomes" id="UP000276776">
    <property type="component" value="Unassembled WGS sequence"/>
</dbReference>
<evidence type="ECO:0000256" key="1">
    <source>
        <dbReference type="PROSITE-ProRule" id="PRU01005"/>
    </source>
</evidence>
<feature type="domain" description="ShKT" evidence="2">
    <location>
        <begin position="12"/>
        <end position="51"/>
    </location>
</feature>
<reference evidence="5" key="1">
    <citation type="submission" date="2017-02" db="UniProtKB">
        <authorList>
            <consortium name="WormBaseParasite"/>
        </authorList>
    </citation>
    <scope>IDENTIFICATION</scope>
</reference>
<sequence>MFKLVRTILCDCVDRAPPNKPSSCPALKHLCKDPLYEQLMSTECPKTCGKCPTPTHQISDFIKLGTQ</sequence>
<evidence type="ECO:0000259" key="2">
    <source>
        <dbReference type="PROSITE" id="PS51670"/>
    </source>
</evidence>